<evidence type="ECO:0000256" key="8">
    <source>
        <dbReference type="ARBA" id="ARBA00047746"/>
    </source>
</evidence>
<keyword evidence="2 13" id="KW-0436">Ligase</keyword>
<dbReference type="GO" id="GO:0046872">
    <property type="term" value="F:metal ion binding"/>
    <property type="evidence" value="ECO:0007669"/>
    <property type="project" value="UniProtKB-UniRule"/>
</dbReference>
<dbReference type="GO" id="GO:0005525">
    <property type="term" value="F:GTP binding"/>
    <property type="evidence" value="ECO:0007669"/>
    <property type="project" value="UniProtKB-KW"/>
</dbReference>
<organism evidence="14 15">
    <name type="scientific">Thiobacillus denitrificans</name>
    <dbReference type="NCBI Taxonomy" id="36861"/>
    <lineage>
        <taxon>Bacteria</taxon>
        <taxon>Pseudomonadati</taxon>
        <taxon>Pseudomonadota</taxon>
        <taxon>Betaproteobacteria</taxon>
        <taxon>Nitrosomonadales</taxon>
        <taxon>Thiobacillaceae</taxon>
        <taxon>Thiobacillus</taxon>
    </lineage>
</organism>
<evidence type="ECO:0000256" key="2">
    <source>
        <dbReference type="ARBA" id="ARBA00022598"/>
    </source>
</evidence>
<keyword evidence="4 11" id="KW-0547">Nucleotide-binding</keyword>
<accession>A0A125BD27</accession>
<dbReference type="PROSITE" id="PS01288">
    <property type="entry name" value="UPF0027"/>
    <property type="match status" value="1"/>
</dbReference>
<evidence type="ECO:0000256" key="7">
    <source>
        <dbReference type="ARBA" id="ARBA00023211"/>
    </source>
</evidence>
<dbReference type="SUPFAM" id="SSF103365">
    <property type="entry name" value="Hypothetical protein PH1602"/>
    <property type="match status" value="1"/>
</dbReference>
<keyword evidence="5" id="KW-0692">RNA repair</keyword>
<evidence type="ECO:0000256" key="9">
    <source>
        <dbReference type="ARBA" id="ARBA00049514"/>
    </source>
</evidence>
<dbReference type="PANTHER" id="PTHR11118">
    <property type="entry name" value="RNA-SPLICING LIGASE RTCB HOMOLOG"/>
    <property type="match status" value="1"/>
</dbReference>
<evidence type="ECO:0000313" key="15">
    <source>
        <dbReference type="Proteomes" id="UP000064243"/>
    </source>
</evidence>
<dbReference type="FunFam" id="3.90.1860.10:FF:000001">
    <property type="entry name" value="tRNA-splicing ligase RtcB homolog"/>
    <property type="match status" value="1"/>
</dbReference>
<keyword evidence="3 12" id="KW-0479">Metal-binding</keyword>
<evidence type="ECO:0000256" key="4">
    <source>
        <dbReference type="ARBA" id="ARBA00022741"/>
    </source>
</evidence>
<dbReference type="Pfam" id="PF01139">
    <property type="entry name" value="RtcB"/>
    <property type="match status" value="1"/>
</dbReference>
<dbReference type="OrthoDB" id="9802323at2"/>
<comment type="subunit">
    <text evidence="13">Monomer.</text>
</comment>
<dbReference type="EMBL" id="LDUG01000016">
    <property type="protein sequence ID" value="KVW97337.1"/>
    <property type="molecule type" value="Genomic_DNA"/>
</dbReference>
<gene>
    <name evidence="13" type="primary">rtcB</name>
    <name evidence="14" type="ORF">ABW22_04345</name>
</gene>
<evidence type="ECO:0000256" key="10">
    <source>
        <dbReference type="PIRSR" id="PIRSR601233-1"/>
    </source>
</evidence>
<dbReference type="EC" id="6.5.1.-" evidence="13"/>
<feature type="binding site" evidence="11">
    <location>
        <begin position="324"/>
        <end position="325"/>
    </location>
    <ligand>
        <name>GMP</name>
        <dbReference type="ChEBI" id="CHEBI:58115"/>
    </ligand>
</feature>
<comment type="catalytic activity">
    <reaction evidence="8">
        <text>a 3'-end 3'-phospho-ribonucleotide-RNA + a 5'-end dephospho-ribonucleoside-RNA + GTP = a ribonucleotidyl-ribonucleotide-RNA + GMP + diphosphate</text>
        <dbReference type="Rhea" id="RHEA:68076"/>
        <dbReference type="Rhea" id="RHEA-COMP:10463"/>
        <dbReference type="Rhea" id="RHEA-COMP:13936"/>
        <dbReference type="Rhea" id="RHEA-COMP:17355"/>
        <dbReference type="ChEBI" id="CHEBI:33019"/>
        <dbReference type="ChEBI" id="CHEBI:37565"/>
        <dbReference type="ChEBI" id="CHEBI:58115"/>
        <dbReference type="ChEBI" id="CHEBI:83062"/>
        <dbReference type="ChEBI" id="CHEBI:138284"/>
        <dbReference type="ChEBI" id="CHEBI:173118"/>
        <dbReference type="EC" id="6.5.1.8"/>
    </reaction>
</comment>
<feature type="active site" description="GMP-histidine intermediate" evidence="10">
    <location>
        <position position="399"/>
    </location>
</feature>
<evidence type="ECO:0000256" key="13">
    <source>
        <dbReference type="RuleBase" id="RU371113"/>
    </source>
</evidence>
<feature type="binding site" evidence="12">
    <location>
        <position position="203"/>
    </location>
    <ligand>
        <name>Mn(2+)</name>
        <dbReference type="ChEBI" id="CHEBI:29035"/>
        <label>1</label>
    </ligand>
</feature>
<dbReference type="InterPro" id="IPR001233">
    <property type="entry name" value="RtcB"/>
</dbReference>
<evidence type="ECO:0000313" key="14">
    <source>
        <dbReference type="EMBL" id="KVW97337.1"/>
    </source>
</evidence>
<comment type="similarity">
    <text evidence="1 13">Belongs to the RtcB family.</text>
</comment>
<dbReference type="PANTHER" id="PTHR11118:SF1">
    <property type="entry name" value="RNA-SPLICING LIGASE RTCB HOMOLOG"/>
    <property type="match status" value="1"/>
</dbReference>
<dbReference type="Gene3D" id="3.90.1860.10">
    <property type="entry name" value="tRNA-splicing ligase RtcB"/>
    <property type="match status" value="1"/>
</dbReference>
<feature type="binding site" evidence="11">
    <location>
        <position position="380"/>
    </location>
    <ligand>
        <name>GMP</name>
        <dbReference type="ChEBI" id="CHEBI:58115"/>
    </ligand>
</feature>
<evidence type="ECO:0000256" key="6">
    <source>
        <dbReference type="ARBA" id="ARBA00023134"/>
    </source>
</evidence>
<evidence type="ECO:0000256" key="12">
    <source>
        <dbReference type="PIRSR" id="PIRSR601233-3"/>
    </source>
</evidence>
<dbReference type="GO" id="GO:0170057">
    <property type="term" value="F:RNA ligase (GTP) activity"/>
    <property type="evidence" value="ECO:0007669"/>
    <property type="project" value="UniProtKB-EC"/>
</dbReference>
<feature type="binding site" evidence="11">
    <location>
        <begin position="399"/>
        <end position="402"/>
    </location>
    <ligand>
        <name>GMP</name>
        <dbReference type="ChEBI" id="CHEBI:58115"/>
    </ligand>
</feature>
<feature type="binding site" evidence="12">
    <location>
        <position position="234"/>
    </location>
    <ligand>
        <name>Mn(2+)</name>
        <dbReference type="ChEBI" id="CHEBI:29035"/>
        <label>2</label>
    </ligand>
</feature>
<dbReference type="InterPro" id="IPR036025">
    <property type="entry name" value="RtcB-like_sf"/>
</dbReference>
<comment type="caution">
    <text evidence="14">The sequence shown here is derived from an EMBL/GenBank/DDBJ whole genome shotgun (WGS) entry which is preliminary data.</text>
</comment>
<feature type="binding site" evidence="11">
    <location>
        <begin position="202"/>
        <end position="206"/>
    </location>
    <ligand>
        <name>GMP</name>
        <dbReference type="ChEBI" id="CHEBI:58115"/>
    </ligand>
</feature>
<comment type="cofactor">
    <cofactor evidence="12 13">
        <name>Mn(2+)</name>
        <dbReference type="ChEBI" id="CHEBI:29035"/>
    </cofactor>
    <text evidence="12 13">Binds 2 manganese ions per subunit.</text>
</comment>
<name>A0A125BD27_THIDE</name>
<reference evidence="14 15" key="1">
    <citation type="journal article" date="2015" name="Appl. Environ. Microbiol.">
        <title>Aerobic and Anaerobic Thiosulfate Oxidation by a Cold-Adapted, Subglacial Chemoautotroph.</title>
        <authorList>
            <person name="Harrold Z.R."/>
            <person name="Skidmore M.L."/>
            <person name="Hamilton T.L."/>
            <person name="Desch L."/>
            <person name="Amada K."/>
            <person name="van Gelder W."/>
            <person name="Glover K."/>
            <person name="Roden E.E."/>
            <person name="Boyd E.S."/>
        </authorList>
    </citation>
    <scope>NUCLEOTIDE SEQUENCE [LARGE SCALE GENOMIC DNA]</scope>
    <source>
        <strain evidence="14 15">RG</strain>
    </source>
</reference>
<feature type="binding site" evidence="12">
    <location>
        <position position="95"/>
    </location>
    <ligand>
        <name>Mn(2+)</name>
        <dbReference type="ChEBI" id="CHEBI:29035"/>
        <label>1</label>
    </ligand>
</feature>
<keyword evidence="6 11" id="KW-0342">GTP-binding</keyword>
<dbReference type="PATRIC" id="fig|36861.3.peg.322"/>
<evidence type="ECO:0000256" key="11">
    <source>
        <dbReference type="PIRSR" id="PIRSR601233-2"/>
    </source>
</evidence>
<evidence type="ECO:0000256" key="3">
    <source>
        <dbReference type="ARBA" id="ARBA00022723"/>
    </source>
</evidence>
<dbReference type="AlphaFoldDB" id="A0A125BD27"/>
<dbReference type="RefSeq" id="WP_059752285.1">
    <property type="nucleotide sequence ID" value="NZ_LDUG01000016.1"/>
</dbReference>
<proteinExistence type="inferred from homology"/>
<keyword evidence="15" id="KW-1185">Reference proteome</keyword>
<protein>
    <recommendedName>
        <fullName evidence="13">tRNA-splicing ligase RtcB</fullName>
        <ecNumber evidence="13">6.5.1.-</ecNumber>
    </recommendedName>
</protein>
<feature type="binding site" evidence="12">
    <location>
        <position position="324"/>
    </location>
    <ligand>
        <name>Mn(2+)</name>
        <dbReference type="ChEBI" id="CHEBI:29035"/>
        <label>2</label>
    </ligand>
</feature>
<dbReference type="GO" id="GO:0003972">
    <property type="term" value="F:RNA ligase (ATP) activity"/>
    <property type="evidence" value="ECO:0007669"/>
    <property type="project" value="TreeGrafter"/>
</dbReference>
<comment type="catalytic activity">
    <reaction evidence="9">
        <text>a 3'-end 2',3'-cyclophospho-ribonucleotide-RNA + a 5'-end dephospho-ribonucleoside-RNA + GTP + H2O = a ribonucleotidyl-ribonucleotide-RNA + GMP + diphosphate + H(+)</text>
        <dbReference type="Rhea" id="RHEA:68080"/>
        <dbReference type="Rhea" id="RHEA-COMP:10464"/>
        <dbReference type="Rhea" id="RHEA-COMP:13936"/>
        <dbReference type="Rhea" id="RHEA-COMP:17355"/>
        <dbReference type="ChEBI" id="CHEBI:15377"/>
        <dbReference type="ChEBI" id="CHEBI:15378"/>
        <dbReference type="ChEBI" id="CHEBI:33019"/>
        <dbReference type="ChEBI" id="CHEBI:37565"/>
        <dbReference type="ChEBI" id="CHEBI:58115"/>
        <dbReference type="ChEBI" id="CHEBI:83064"/>
        <dbReference type="ChEBI" id="CHEBI:138284"/>
        <dbReference type="ChEBI" id="CHEBI:173118"/>
        <dbReference type="EC" id="6.5.1.8"/>
    </reaction>
</comment>
<dbReference type="GO" id="GO:0006396">
    <property type="term" value="P:RNA processing"/>
    <property type="evidence" value="ECO:0007669"/>
    <property type="project" value="InterPro"/>
</dbReference>
<feature type="binding site" evidence="11">
    <location>
        <begin position="373"/>
        <end position="376"/>
    </location>
    <ligand>
        <name>GMP</name>
        <dbReference type="ChEBI" id="CHEBI:58115"/>
    </ligand>
</feature>
<dbReference type="Proteomes" id="UP000064243">
    <property type="component" value="Unassembled WGS sequence"/>
</dbReference>
<feature type="binding site" evidence="11">
    <location>
        <position position="475"/>
    </location>
    <ligand>
        <name>GMP</name>
        <dbReference type="ChEBI" id="CHEBI:58115"/>
    </ligand>
</feature>
<dbReference type="GO" id="GO:0042245">
    <property type="term" value="P:RNA repair"/>
    <property type="evidence" value="ECO:0007669"/>
    <property type="project" value="UniProtKB-KW"/>
</dbReference>
<keyword evidence="7 12" id="KW-0464">Manganese</keyword>
<evidence type="ECO:0000256" key="1">
    <source>
        <dbReference type="ARBA" id="ARBA00008071"/>
    </source>
</evidence>
<evidence type="ECO:0000256" key="5">
    <source>
        <dbReference type="ARBA" id="ARBA00022800"/>
    </source>
</evidence>
<sequence length="476" mass="50941">MQLDQLKQVSDVEWRIAPFGKMRVPAVIYADQALITEMDDKVFEQITNVATLPGIVQAAYAMPDAHWGYGFPIGGVAAFDADAGGVVSAGGVGFDISCGVRTLHTGLKAEDVAPLKQRLADRLFTHIPAGVGSTGKLRLDAGGMDAMLRGGARWAVEHGYGSEADLDRIEEHGCMAGAEPGQVSEHAKRRQRDEIGTLGSGNHYLELQEIVEIHDTKAADRFRLRQGEVVVSIHCGSRGLGHQIGTEFLRQMVIAAPGYGIDLPDRELACAPIHSPVGQAYLGAMRAAVNCALANRQVITHLTRKVFADLLPGTHLSLIYDVSHNTCKEEWHTVDGQTRRLYVHRKGATRAFGPGHPSLPGELRDIGQPVLIGGSMGTASYILVGTEEGGTRAFSSACHGAGRSMSRHQATRQWHGRALVDELASQGILIRSPSLRGVAEEAPGAYKDVSAVVEAADRAGLARKVAKLKPLVCIKG</sequence>